<evidence type="ECO:0000313" key="3">
    <source>
        <dbReference type="Proteomes" id="UP000292445"/>
    </source>
</evidence>
<dbReference type="SUPFAM" id="SSF51735">
    <property type="entry name" value="NAD(P)-binding Rossmann-fold domains"/>
    <property type="match status" value="1"/>
</dbReference>
<evidence type="ECO:0000256" key="1">
    <source>
        <dbReference type="ARBA" id="ARBA00006484"/>
    </source>
</evidence>
<proteinExistence type="inferred from homology"/>
<dbReference type="InterPro" id="IPR036291">
    <property type="entry name" value="NAD(P)-bd_dom_sf"/>
</dbReference>
<dbReference type="PRINTS" id="PR00081">
    <property type="entry name" value="GDHRDH"/>
</dbReference>
<dbReference type="Pfam" id="PF13561">
    <property type="entry name" value="adh_short_C2"/>
    <property type="match status" value="1"/>
</dbReference>
<dbReference type="GO" id="GO:0030497">
    <property type="term" value="P:fatty acid elongation"/>
    <property type="evidence" value="ECO:0007669"/>
    <property type="project" value="TreeGrafter"/>
</dbReference>
<dbReference type="GO" id="GO:0016616">
    <property type="term" value="F:oxidoreductase activity, acting on the CH-OH group of donors, NAD or NADP as acceptor"/>
    <property type="evidence" value="ECO:0007669"/>
    <property type="project" value="TreeGrafter"/>
</dbReference>
<dbReference type="PANTHER" id="PTHR42760">
    <property type="entry name" value="SHORT-CHAIN DEHYDROGENASES/REDUCTASES FAMILY MEMBER"/>
    <property type="match status" value="1"/>
</dbReference>
<accession>A0A4Q7N6S7</accession>
<dbReference type="RefSeq" id="WP_130362127.1">
    <property type="nucleotide sequence ID" value="NZ_SGXC01000004.1"/>
</dbReference>
<organism evidence="2 3">
    <name type="scientific">Pigmentiphaga kullae</name>
    <dbReference type="NCBI Taxonomy" id="151784"/>
    <lineage>
        <taxon>Bacteria</taxon>
        <taxon>Pseudomonadati</taxon>
        <taxon>Pseudomonadota</taxon>
        <taxon>Betaproteobacteria</taxon>
        <taxon>Burkholderiales</taxon>
        <taxon>Alcaligenaceae</taxon>
        <taxon>Pigmentiphaga</taxon>
    </lineage>
</organism>
<dbReference type="Gene3D" id="3.40.50.720">
    <property type="entry name" value="NAD(P)-binding Rossmann-like Domain"/>
    <property type="match status" value="1"/>
</dbReference>
<keyword evidence="3" id="KW-1185">Reference proteome</keyword>
<evidence type="ECO:0000313" key="2">
    <source>
        <dbReference type="EMBL" id="RZS77076.1"/>
    </source>
</evidence>
<comment type="caution">
    <text evidence="2">The sequence shown here is derived from an EMBL/GenBank/DDBJ whole genome shotgun (WGS) entry which is preliminary data.</text>
</comment>
<dbReference type="InterPro" id="IPR002347">
    <property type="entry name" value="SDR_fam"/>
</dbReference>
<comment type="similarity">
    <text evidence="1">Belongs to the short-chain dehydrogenases/reductases (SDR) family.</text>
</comment>
<dbReference type="OrthoDB" id="8681695at2"/>
<gene>
    <name evidence="2" type="ORF">EV675_5802</name>
</gene>
<sequence length="258" mass="26912">MDDTFKCETPGDPGEFSGSAVVLVGGALGSGPELLRAFAARGAKVVIGVTPAEDAAHAASVARAYGVACLTVDTEDETEVERFFDACMAQLGGLDILVNVAAPVSTADALDIHAARYRNVIERELVGPILCIQAAARRMKERGRGRIVSFSSMSGKTGVHRHVAPYAAAKGGLIAYSRVMAAELAPHGVTVNVIATSLFDVQVAGASEARMQEVVRGIPVGRVGRSIEAAHAVFYLASRHGAYVTGETLNLSGGRFMD</sequence>
<dbReference type="PANTHER" id="PTHR42760:SF40">
    <property type="entry name" value="3-OXOACYL-[ACYL-CARRIER-PROTEIN] REDUCTASE, CHLOROPLASTIC"/>
    <property type="match status" value="1"/>
</dbReference>
<dbReference type="EMBL" id="SGXC01000004">
    <property type="protein sequence ID" value="RZS77076.1"/>
    <property type="molecule type" value="Genomic_DNA"/>
</dbReference>
<protein>
    <submittedName>
        <fullName evidence="2">3-oxoacyl-[acyl-carrier protein] reductase</fullName>
    </submittedName>
</protein>
<reference evidence="2 3" key="1">
    <citation type="submission" date="2019-02" db="EMBL/GenBank/DDBJ databases">
        <title>Genomic Encyclopedia of Type Strains, Phase IV (KMG-IV): sequencing the most valuable type-strain genomes for metagenomic binning, comparative biology and taxonomic classification.</title>
        <authorList>
            <person name="Goeker M."/>
        </authorList>
    </citation>
    <scope>NUCLEOTIDE SEQUENCE [LARGE SCALE GENOMIC DNA]</scope>
    <source>
        <strain evidence="2 3">K24</strain>
    </source>
</reference>
<dbReference type="Proteomes" id="UP000292445">
    <property type="component" value="Unassembled WGS sequence"/>
</dbReference>
<name>A0A4Q7N6S7_9BURK</name>
<dbReference type="AlphaFoldDB" id="A0A4Q7N6S7"/>
<dbReference type="CDD" id="cd05233">
    <property type="entry name" value="SDR_c"/>
    <property type="match status" value="1"/>
</dbReference>
<dbReference type="PRINTS" id="PR00080">
    <property type="entry name" value="SDRFAMILY"/>
</dbReference>